<sequence>MYSIKILVIDQNNVIVVHDCSMKKNIGLRRRMY</sequence>
<organism evidence="1">
    <name type="scientific">Arundo donax</name>
    <name type="common">Giant reed</name>
    <name type="synonym">Donax arundinaceus</name>
    <dbReference type="NCBI Taxonomy" id="35708"/>
    <lineage>
        <taxon>Eukaryota</taxon>
        <taxon>Viridiplantae</taxon>
        <taxon>Streptophyta</taxon>
        <taxon>Embryophyta</taxon>
        <taxon>Tracheophyta</taxon>
        <taxon>Spermatophyta</taxon>
        <taxon>Magnoliopsida</taxon>
        <taxon>Liliopsida</taxon>
        <taxon>Poales</taxon>
        <taxon>Poaceae</taxon>
        <taxon>PACMAD clade</taxon>
        <taxon>Arundinoideae</taxon>
        <taxon>Arundineae</taxon>
        <taxon>Arundo</taxon>
    </lineage>
</organism>
<accession>A0A0A9E9R0</accession>
<reference evidence="1" key="2">
    <citation type="journal article" date="2015" name="Data Brief">
        <title>Shoot transcriptome of the giant reed, Arundo donax.</title>
        <authorList>
            <person name="Barrero R.A."/>
            <person name="Guerrero F.D."/>
            <person name="Moolhuijzen P."/>
            <person name="Goolsby J.A."/>
            <person name="Tidwell J."/>
            <person name="Bellgard S.E."/>
            <person name="Bellgard M.I."/>
        </authorList>
    </citation>
    <scope>NUCLEOTIDE SEQUENCE</scope>
    <source>
        <tissue evidence="1">Shoot tissue taken approximately 20 cm above the soil surface</tissue>
    </source>
</reference>
<proteinExistence type="predicted"/>
<reference evidence="1" key="1">
    <citation type="submission" date="2014-09" db="EMBL/GenBank/DDBJ databases">
        <authorList>
            <person name="Magalhaes I.L.F."/>
            <person name="Oliveira U."/>
            <person name="Santos F.R."/>
            <person name="Vidigal T.H.D.A."/>
            <person name="Brescovit A.D."/>
            <person name="Santos A.J."/>
        </authorList>
    </citation>
    <scope>NUCLEOTIDE SEQUENCE</scope>
    <source>
        <tissue evidence="1">Shoot tissue taken approximately 20 cm above the soil surface</tissue>
    </source>
</reference>
<dbReference type="AlphaFoldDB" id="A0A0A9E9R0"/>
<dbReference type="EMBL" id="GBRH01205178">
    <property type="protein sequence ID" value="JAD92717.1"/>
    <property type="molecule type" value="Transcribed_RNA"/>
</dbReference>
<evidence type="ECO:0000313" key="1">
    <source>
        <dbReference type="EMBL" id="JAD92717.1"/>
    </source>
</evidence>
<name>A0A0A9E9R0_ARUDO</name>
<protein>
    <submittedName>
        <fullName evidence="1">Uncharacterized protein</fullName>
    </submittedName>
</protein>